<dbReference type="Proteomes" id="UP000265618">
    <property type="component" value="Unassembled WGS sequence"/>
</dbReference>
<evidence type="ECO:0000313" key="3">
    <source>
        <dbReference type="Proteomes" id="UP000265618"/>
    </source>
</evidence>
<protein>
    <submittedName>
        <fullName evidence="2">Uncharacterized protein</fullName>
    </submittedName>
</protein>
<reference evidence="2 3" key="1">
    <citation type="journal article" date="2018" name="PLoS ONE">
        <title>The draft genome of Kipferlia bialata reveals reductive genome evolution in fornicate parasites.</title>
        <authorList>
            <person name="Tanifuji G."/>
            <person name="Takabayashi S."/>
            <person name="Kume K."/>
            <person name="Takagi M."/>
            <person name="Nakayama T."/>
            <person name="Kamikawa R."/>
            <person name="Inagaki Y."/>
            <person name="Hashimoto T."/>
        </authorList>
    </citation>
    <scope>NUCLEOTIDE SEQUENCE [LARGE SCALE GENOMIC DNA]</scope>
    <source>
        <strain evidence="2">NY0173</strain>
    </source>
</reference>
<sequence length="43" mass="5428">ERERERERESETGRVAQLERENRQLKRRLEEAMRLVQEQQMPF</sequence>
<comment type="caution">
    <text evidence="2">The sequence shown here is derived from an EMBL/GenBank/DDBJ whole genome shotgun (WGS) entry which is preliminary data.</text>
</comment>
<dbReference type="AlphaFoldDB" id="A0A9K3GHV8"/>
<evidence type="ECO:0000313" key="2">
    <source>
        <dbReference type="EMBL" id="GIQ82841.1"/>
    </source>
</evidence>
<accession>A0A9K3GHV8</accession>
<name>A0A9K3GHV8_9EUKA</name>
<dbReference type="EMBL" id="BDIP01000832">
    <property type="protein sequence ID" value="GIQ82841.1"/>
    <property type="molecule type" value="Genomic_DNA"/>
</dbReference>
<feature type="coiled-coil region" evidence="1">
    <location>
        <begin position="1"/>
        <end position="38"/>
    </location>
</feature>
<proteinExistence type="predicted"/>
<feature type="non-terminal residue" evidence="2">
    <location>
        <position position="1"/>
    </location>
</feature>
<keyword evidence="3" id="KW-1185">Reference proteome</keyword>
<evidence type="ECO:0000256" key="1">
    <source>
        <dbReference type="SAM" id="Coils"/>
    </source>
</evidence>
<keyword evidence="1" id="KW-0175">Coiled coil</keyword>
<organism evidence="2 3">
    <name type="scientific">Kipferlia bialata</name>
    <dbReference type="NCBI Taxonomy" id="797122"/>
    <lineage>
        <taxon>Eukaryota</taxon>
        <taxon>Metamonada</taxon>
        <taxon>Carpediemonas-like organisms</taxon>
        <taxon>Kipferlia</taxon>
    </lineage>
</organism>
<gene>
    <name evidence="2" type="ORF">KIPB_004055</name>
</gene>